<keyword evidence="4" id="KW-0443">Lipid metabolism</keyword>
<name>A0AAU2AFK9_9ACTN</name>
<evidence type="ECO:0000256" key="1">
    <source>
        <dbReference type="ARBA" id="ARBA00000798"/>
    </source>
</evidence>
<dbReference type="SUPFAM" id="SSF56024">
    <property type="entry name" value="Phospholipase D/nuclease"/>
    <property type="match status" value="2"/>
</dbReference>
<dbReference type="SMART" id="SM00155">
    <property type="entry name" value="PLDc"/>
    <property type="match status" value="1"/>
</dbReference>
<gene>
    <name evidence="6" type="ORF">OHA22_50800</name>
</gene>
<evidence type="ECO:0000313" key="6">
    <source>
        <dbReference type="EMBL" id="WTT23268.1"/>
    </source>
</evidence>
<dbReference type="GO" id="GO:0009395">
    <property type="term" value="P:phospholipid catabolic process"/>
    <property type="evidence" value="ECO:0007669"/>
    <property type="project" value="TreeGrafter"/>
</dbReference>
<dbReference type="CDD" id="cd09105">
    <property type="entry name" value="PLDc_vPLD1_2_like_2"/>
    <property type="match status" value="1"/>
</dbReference>
<dbReference type="Pfam" id="PF13091">
    <property type="entry name" value="PLDc_2"/>
    <property type="match status" value="1"/>
</dbReference>
<sequence length="498" mass="54931">MPTLAELRDKWFIDPSATDPTLPPTARHPTSTVQPYTDGNLVEFLVDGKDYMRVWHDSVLDLTNRGGGEILHSGWRFEGVKTLGESVPASDALEMLQAASLAGVSVYVMMSVHGLGLASALNDATCLWLVAHDVPHAVMDGRFPPNGSSHQKVVVFKHPSKSSAVLGSVDISKSRWDTSAHLKNDSERHWYHGKATHDTGVRITGPAVADVEAAFRVRWNDSSRNRVQPEPGPLITSTPVAPMSAGTHSVQLLQTYGRTELIFGRYSWAATGEFTYWASWLNAVKTAKDFIYIEDQYFLPGGTPPFAFSDIDGFARNTEPIYQLGQALKKDNGPNVLVMLPSNAEDSVHEYIKYQRDLGIAYLHECAAGNGRLQVVSLEEGRSPIYVHSKLLLVDDEFMIVGSGNVGQRSFACDGELSVGVVDSADKLVRQVRTTLWAEHLRMTPAEITDVDAGLARFRANQGRVRPYPYATPSTKGRPTQHDWVIRTTVDPYYGPLR</sequence>
<evidence type="ECO:0000256" key="4">
    <source>
        <dbReference type="ARBA" id="ARBA00023098"/>
    </source>
</evidence>
<proteinExistence type="predicted"/>
<dbReference type="InterPro" id="IPR015679">
    <property type="entry name" value="PLipase_D_fam"/>
</dbReference>
<reference evidence="6" key="1">
    <citation type="submission" date="2022-10" db="EMBL/GenBank/DDBJ databases">
        <title>The complete genomes of actinobacterial strains from the NBC collection.</title>
        <authorList>
            <person name="Joergensen T.S."/>
            <person name="Alvarez Arevalo M."/>
            <person name="Sterndorff E.B."/>
            <person name="Faurdal D."/>
            <person name="Vuksanovic O."/>
            <person name="Mourched A.-S."/>
            <person name="Charusanti P."/>
            <person name="Shaw S."/>
            <person name="Blin K."/>
            <person name="Weber T."/>
        </authorList>
    </citation>
    <scope>NUCLEOTIDE SEQUENCE</scope>
    <source>
        <strain evidence="6">NBC_00093</strain>
    </source>
</reference>
<keyword evidence="3" id="KW-0378">Hydrolase</keyword>
<protein>
    <submittedName>
        <fullName evidence="6">Phospholipase D family protein</fullName>
    </submittedName>
</protein>
<dbReference type="PROSITE" id="PS50035">
    <property type="entry name" value="PLD"/>
    <property type="match status" value="1"/>
</dbReference>
<comment type="catalytic activity">
    <reaction evidence="1">
        <text>a 1,2-diacyl-sn-glycero-3-phosphocholine + H2O = a 1,2-diacyl-sn-glycero-3-phosphate + choline + H(+)</text>
        <dbReference type="Rhea" id="RHEA:14445"/>
        <dbReference type="ChEBI" id="CHEBI:15354"/>
        <dbReference type="ChEBI" id="CHEBI:15377"/>
        <dbReference type="ChEBI" id="CHEBI:15378"/>
        <dbReference type="ChEBI" id="CHEBI:57643"/>
        <dbReference type="ChEBI" id="CHEBI:58608"/>
        <dbReference type="EC" id="3.1.4.4"/>
    </reaction>
</comment>
<dbReference type="GO" id="GO:0004630">
    <property type="term" value="F:phospholipase D activity"/>
    <property type="evidence" value="ECO:0007669"/>
    <property type="project" value="UniProtKB-EC"/>
</dbReference>
<accession>A0AAU2AFK9</accession>
<dbReference type="PANTHER" id="PTHR18896:SF76">
    <property type="entry name" value="PHOSPHOLIPASE"/>
    <property type="match status" value="1"/>
</dbReference>
<organism evidence="6">
    <name type="scientific">Streptomyces sp. NBC_00093</name>
    <dbReference type="NCBI Taxonomy" id="2975649"/>
    <lineage>
        <taxon>Bacteria</taxon>
        <taxon>Bacillati</taxon>
        <taxon>Actinomycetota</taxon>
        <taxon>Actinomycetes</taxon>
        <taxon>Kitasatosporales</taxon>
        <taxon>Streptomycetaceae</taxon>
        <taxon>Streptomyces</taxon>
    </lineage>
</organism>
<dbReference type="InterPro" id="IPR025202">
    <property type="entry name" value="PLD-like_dom"/>
</dbReference>
<dbReference type="PANTHER" id="PTHR18896">
    <property type="entry name" value="PHOSPHOLIPASE D"/>
    <property type="match status" value="1"/>
</dbReference>
<dbReference type="Gene3D" id="3.30.870.10">
    <property type="entry name" value="Endonuclease Chain A"/>
    <property type="match status" value="2"/>
</dbReference>
<evidence type="ECO:0000259" key="5">
    <source>
        <dbReference type="PROSITE" id="PS50035"/>
    </source>
</evidence>
<dbReference type="EMBL" id="CP108222">
    <property type="protein sequence ID" value="WTT23268.1"/>
    <property type="molecule type" value="Genomic_DNA"/>
</dbReference>
<keyword evidence="2" id="KW-0677">Repeat</keyword>
<dbReference type="AlphaFoldDB" id="A0AAU2AFK9"/>
<evidence type="ECO:0000256" key="3">
    <source>
        <dbReference type="ARBA" id="ARBA00022801"/>
    </source>
</evidence>
<evidence type="ECO:0000256" key="2">
    <source>
        <dbReference type="ARBA" id="ARBA00022737"/>
    </source>
</evidence>
<dbReference type="InterPro" id="IPR001736">
    <property type="entry name" value="PLipase_D/transphosphatidylase"/>
</dbReference>
<feature type="domain" description="PLD phosphodiesterase" evidence="5">
    <location>
        <begin position="383"/>
        <end position="410"/>
    </location>
</feature>